<comment type="caution">
    <text evidence="1">The sequence shown here is derived from an EMBL/GenBank/DDBJ whole genome shotgun (WGS) entry which is preliminary data.</text>
</comment>
<reference evidence="1" key="1">
    <citation type="journal article" date="2020" name="Cell">
        <title>Large-Scale Comparative Analyses of Tick Genomes Elucidate Their Genetic Diversity and Vector Capacities.</title>
        <authorList>
            <consortium name="Tick Genome and Microbiome Consortium (TIGMIC)"/>
            <person name="Jia N."/>
            <person name="Wang J."/>
            <person name="Shi W."/>
            <person name="Du L."/>
            <person name="Sun Y."/>
            <person name="Zhan W."/>
            <person name="Jiang J.F."/>
            <person name="Wang Q."/>
            <person name="Zhang B."/>
            <person name="Ji P."/>
            <person name="Bell-Sakyi L."/>
            <person name="Cui X.M."/>
            <person name="Yuan T.T."/>
            <person name="Jiang B.G."/>
            <person name="Yang W.F."/>
            <person name="Lam T.T."/>
            <person name="Chang Q.C."/>
            <person name="Ding S.J."/>
            <person name="Wang X.J."/>
            <person name="Zhu J.G."/>
            <person name="Ruan X.D."/>
            <person name="Zhao L."/>
            <person name="Wei J.T."/>
            <person name="Ye R.Z."/>
            <person name="Que T.C."/>
            <person name="Du C.H."/>
            <person name="Zhou Y.H."/>
            <person name="Cheng J.X."/>
            <person name="Dai P.F."/>
            <person name="Guo W.B."/>
            <person name="Han X.H."/>
            <person name="Huang E.J."/>
            <person name="Li L.F."/>
            <person name="Wei W."/>
            <person name="Gao Y.C."/>
            <person name="Liu J.Z."/>
            <person name="Shao H.Z."/>
            <person name="Wang X."/>
            <person name="Wang C.C."/>
            <person name="Yang T.C."/>
            <person name="Huo Q.B."/>
            <person name="Li W."/>
            <person name="Chen H.Y."/>
            <person name="Chen S.E."/>
            <person name="Zhou L.G."/>
            <person name="Ni X.B."/>
            <person name="Tian J.H."/>
            <person name="Sheng Y."/>
            <person name="Liu T."/>
            <person name="Pan Y.S."/>
            <person name="Xia L.Y."/>
            <person name="Li J."/>
            <person name="Zhao F."/>
            <person name="Cao W.C."/>
        </authorList>
    </citation>
    <scope>NUCLEOTIDE SEQUENCE</scope>
    <source>
        <strain evidence="1">Rsan-2018</strain>
    </source>
</reference>
<evidence type="ECO:0000313" key="1">
    <source>
        <dbReference type="EMBL" id="KAH7976900.1"/>
    </source>
</evidence>
<sequence>MEWLWDQVRRTLPKKRKNPAAETKVLNLSNCDVPLKHLKELQKGPKFCVEPSLLPVELVSMSRTVAQRVPEDSRTTCVAECTEVLLKHGPRRSPQNDTLQYLDLHMFFLP</sequence>
<dbReference type="AlphaFoldDB" id="A0A9D4T858"/>
<organism evidence="1 2">
    <name type="scientific">Rhipicephalus sanguineus</name>
    <name type="common">Brown dog tick</name>
    <name type="synonym">Ixodes sanguineus</name>
    <dbReference type="NCBI Taxonomy" id="34632"/>
    <lineage>
        <taxon>Eukaryota</taxon>
        <taxon>Metazoa</taxon>
        <taxon>Ecdysozoa</taxon>
        <taxon>Arthropoda</taxon>
        <taxon>Chelicerata</taxon>
        <taxon>Arachnida</taxon>
        <taxon>Acari</taxon>
        <taxon>Parasitiformes</taxon>
        <taxon>Ixodida</taxon>
        <taxon>Ixodoidea</taxon>
        <taxon>Ixodidae</taxon>
        <taxon>Rhipicephalinae</taxon>
        <taxon>Rhipicephalus</taxon>
        <taxon>Rhipicephalus</taxon>
    </lineage>
</organism>
<name>A0A9D4T858_RHISA</name>
<keyword evidence="2" id="KW-1185">Reference proteome</keyword>
<gene>
    <name evidence="1" type="ORF">HPB52_021477</name>
</gene>
<protein>
    <submittedName>
        <fullName evidence="1">Uncharacterized protein</fullName>
    </submittedName>
</protein>
<evidence type="ECO:0000313" key="2">
    <source>
        <dbReference type="Proteomes" id="UP000821837"/>
    </source>
</evidence>
<dbReference type="Proteomes" id="UP000821837">
    <property type="component" value="Chromosome 10"/>
</dbReference>
<accession>A0A9D4T858</accession>
<dbReference type="EMBL" id="JABSTV010001246">
    <property type="protein sequence ID" value="KAH7976900.1"/>
    <property type="molecule type" value="Genomic_DNA"/>
</dbReference>
<proteinExistence type="predicted"/>
<reference evidence="1" key="2">
    <citation type="submission" date="2021-09" db="EMBL/GenBank/DDBJ databases">
        <authorList>
            <person name="Jia N."/>
            <person name="Wang J."/>
            <person name="Shi W."/>
            <person name="Du L."/>
            <person name="Sun Y."/>
            <person name="Zhan W."/>
            <person name="Jiang J."/>
            <person name="Wang Q."/>
            <person name="Zhang B."/>
            <person name="Ji P."/>
            <person name="Sakyi L.B."/>
            <person name="Cui X."/>
            <person name="Yuan T."/>
            <person name="Jiang B."/>
            <person name="Yang W."/>
            <person name="Lam T.T.-Y."/>
            <person name="Chang Q."/>
            <person name="Ding S."/>
            <person name="Wang X."/>
            <person name="Zhu J."/>
            <person name="Ruan X."/>
            <person name="Zhao L."/>
            <person name="Wei J."/>
            <person name="Que T."/>
            <person name="Du C."/>
            <person name="Cheng J."/>
            <person name="Dai P."/>
            <person name="Han X."/>
            <person name="Huang E."/>
            <person name="Gao Y."/>
            <person name="Liu J."/>
            <person name="Shao H."/>
            <person name="Ye R."/>
            <person name="Li L."/>
            <person name="Wei W."/>
            <person name="Wang X."/>
            <person name="Wang C."/>
            <person name="Huo Q."/>
            <person name="Li W."/>
            <person name="Guo W."/>
            <person name="Chen H."/>
            <person name="Chen S."/>
            <person name="Zhou L."/>
            <person name="Zhou L."/>
            <person name="Ni X."/>
            <person name="Tian J."/>
            <person name="Zhou Y."/>
            <person name="Sheng Y."/>
            <person name="Liu T."/>
            <person name="Pan Y."/>
            <person name="Xia L."/>
            <person name="Li J."/>
            <person name="Zhao F."/>
            <person name="Cao W."/>
        </authorList>
    </citation>
    <scope>NUCLEOTIDE SEQUENCE</scope>
    <source>
        <strain evidence="1">Rsan-2018</strain>
        <tissue evidence="1">Larvae</tissue>
    </source>
</reference>